<protein>
    <submittedName>
        <fullName evidence="2">Uncharacterized protein</fullName>
    </submittedName>
</protein>
<name>A0A225VZR5_9STRA</name>
<sequence length="101" mass="11398">MTEHIETTKRMIGDLQEQRVLLADEEKQQNFMQSLGPAWNGFVGVLEMCQTFEAMVTRYQAEAIRRDQQTNRRSTNSGSKSNAAFSAEQTAGKRGARRSAI</sequence>
<dbReference type="AlphaFoldDB" id="A0A225VZR5"/>
<dbReference type="Proteomes" id="UP000198211">
    <property type="component" value="Unassembled WGS sequence"/>
</dbReference>
<accession>A0A225VZR5</accession>
<feature type="compositionally biased region" description="Polar residues" evidence="1">
    <location>
        <begin position="71"/>
        <end position="89"/>
    </location>
</feature>
<keyword evidence="3" id="KW-1185">Reference proteome</keyword>
<reference evidence="3" key="1">
    <citation type="submission" date="2017-03" db="EMBL/GenBank/DDBJ databases">
        <title>Phytopthora megakarya and P. palmivora, two closely related causual agents of cacao black pod achieved similar genome size and gene model numbers by different mechanisms.</title>
        <authorList>
            <person name="Ali S."/>
            <person name="Shao J."/>
            <person name="Larry D.J."/>
            <person name="Kronmiller B."/>
            <person name="Shen D."/>
            <person name="Strem M.D."/>
            <person name="Melnick R.L."/>
            <person name="Guiltinan M.J."/>
            <person name="Tyler B.M."/>
            <person name="Meinhardt L.W."/>
            <person name="Bailey B.A."/>
        </authorList>
    </citation>
    <scope>NUCLEOTIDE SEQUENCE [LARGE SCALE GENOMIC DNA]</scope>
    <source>
        <strain evidence="3">zdho120</strain>
    </source>
</reference>
<dbReference type="EMBL" id="NBNE01002495">
    <property type="protein sequence ID" value="OWZ10287.1"/>
    <property type="molecule type" value="Genomic_DNA"/>
</dbReference>
<evidence type="ECO:0000313" key="3">
    <source>
        <dbReference type="Proteomes" id="UP000198211"/>
    </source>
</evidence>
<evidence type="ECO:0000313" key="2">
    <source>
        <dbReference type="EMBL" id="OWZ10287.1"/>
    </source>
</evidence>
<organism evidence="2 3">
    <name type="scientific">Phytophthora megakarya</name>
    <dbReference type="NCBI Taxonomy" id="4795"/>
    <lineage>
        <taxon>Eukaryota</taxon>
        <taxon>Sar</taxon>
        <taxon>Stramenopiles</taxon>
        <taxon>Oomycota</taxon>
        <taxon>Peronosporomycetes</taxon>
        <taxon>Peronosporales</taxon>
        <taxon>Peronosporaceae</taxon>
        <taxon>Phytophthora</taxon>
    </lineage>
</organism>
<gene>
    <name evidence="2" type="ORF">PHMEG_00016887</name>
</gene>
<proteinExistence type="predicted"/>
<comment type="caution">
    <text evidence="2">The sequence shown here is derived from an EMBL/GenBank/DDBJ whole genome shotgun (WGS) entry which is preliminary data.</text>
</comment>
<feature type="region of interest" description="Disordered" evidence="1">
    <location>
        <begin position="63"/>
        <end position="101"/>
    </location>
</feature>
<evidence type="ECO:0000256" key="1">
    <source>
        <dbReference type="SAM" id="MobiDB-lite"/>
    </source>
</evidence>